<evidence type="ECO:0000256" key="4">
    <source>
        <dbReference type="ARBA" id="ARBA00023180"/>
    </source>
</evidence>
<name>A0ABY6LB18_9ARAC</name>
<dbReference type="Pfam" id="PF00135">
    <property type="entry name" value="COesterase"/>
    <property type="match status" value="2"/>
</dbReference>
<organism evidence="7 8">
    <name type="scientific">Cordylochernes scorpioides</name>
    <dbReference type="NCBI Taxonomy" id="51811"/>
    <lineage>
        <taxon>Eukaryota</taxon>
        <taxon>Metazoa</taxon>
        <taxon>Ecdysozoa</taxon>
        <taxon>Arthropoda</taxon>
        <taxon>Chelicerata</taxon>
        <taxon>Arachnida</taxon>
        <taxon>Pseudoscorpiones</taxon>
        <taxon>Cheliferoidea</taxon>
        <taxon>Chernetidae</taxon>
        <taxon>Cordylochernes</taxon>
    </lineage>
</organism>
<dbReference type="InterPro" id="IPR050654">
    <property type="entry name" value="AChE-related_enzymes"/>
</dbReference>
<accession>A0ABY6LB18</accession>
<dbReference type="PROSITE" id="PS00122">
    <property type="entry name" value="CARBOXYLESTERASE_B_1"/>
    <property type="match status" value="2"/>
</dbReference>
<dbReference type="Proteomes" id="UP001235939">
    <property type="component" value="Chromosome 16"/>
</dbReference>
<dbReference type="PANTHER" id="PTHR43918:SF4">
    <property type="entry name" value="CARBOXYLIC ESTER HYDROLASE"/>
    <property type="match status" value="1"/>
</dbReference>
<keyword evidence="8" id="KW-1185">Reference proteome</keyword>
<reference evidence="7 8" key="1">
    <citation type="submission" date="2022-01" db="EMBL/GenBank/DDBJ databases">
        <title>A chromosomal length assembly of Cordylochernes scorpioides.</title>
        <authorList>
            <person name="Zeh D."/>
            <person name="Zeh J."/>
        </authorList>
    </citation>
    <scope>NUCLEOTIDE SEQUENCE [LARGE SCALE GENOMIC DNA]</scope>
    <source>
        <strain evidence="7">IN4F17</strain>
        <tissue evidence="7">Whole Body</tissue>
    </source>
</reference>
<dbReference type="PROSITE" id="PS00941">
    <property type="entry name" value="CARBOXYLESTERASE_B_2"/>
    <property type="match status" value="1"/>
</dbReference>
<dbReference type="InterPro" id="IPR019819">
    <property type="entry name" value="Carboxylesterase_B_CS"/>
</dbReference>
<feature type="domain" description="Carboxylesterase type B" evidence="6">
    <location>
        <begin position="102"/>
        <end position="555"/>
    </location>
</feature>
<dbReference type="PANTHER" id="PTHR43918">
    <property type="entry name" value="ACETYLCHOLINESTERASE"/>
    <property type="match status" value="1"/>
</dbReference>
<evidence type="ECO:0000256" key="1">
    <source>
        <dbReference type="ARBA" id="ARBA00005964"/>
    </source>
</evidence>
<evidence type="ECO:0000256" key="5">
    <source>
        <dbReference type="RuleBase" id="RU361235"/>
    </source>
</evidence>
<dbReference type="Gene3D" id="3.40.50.1820">
    <property type="entry name" value="alpha/beta hydrolase"/>
    <property type="match status" value="2"/>
</dbReference>
<dbReference type="InterPro" id="IPR019826">
    <property type="entry name" value="Carboxylesterase_B_AS"/>
</dbReference>
<sequence>MVIVTVNYRVGSLEFLDLNRDGAYGNLGHKVQILAFKWVNKNIQAFGGDPDSVTLYGFSAGSVSIAFHLSLLENKGLFKRAILKVELQIHFPSVTLPDTSTVITGTQQTVSGKSLDVYLSIPYAQPPTGERRFKDPEPITNLPPYINATHFPLSCYQTFFNPKRHVNKMMSEDCLYLNIWAPSNTSKMSVLIIIYGGAFKYGSTDDYDENPQYIVARTGMVVVTVNYRVGSLGFLDLNMEGAYGNLGLKDQILAFKWVNKNIRAFGGDPDSVTLYGFSAGSVSIAFHLSIPENKGLFKRAILQSGTSNSFREFSIISMKKGMDAYYQFLNCDPKSRDVLNCLQSKSPDQIIRADHKASEANPLTTFGPQLNGKLFPFTTTLDFTKKNIILDTDIIIGMTKDETSIMTSLIKPSFMNSSTTKQEAINFLTNLLGQSNPKEFTKIANAYMKDVEEYDIKKYQMAYKNLYEDFWFRCPIFYFANIMASRNNAVFVYNFTYQTRYKAKDPLLQHLGVAHGEDREYFFGFPLRNISNYTFTEIRLSNGMMDDFGNFSRYG</sequence>
<feature type="domain" description="Carboxylesterase type B" evidence="6">
    <location>
        <begin position="2"/>
        <end position="83"/>
    </location>
</feature>
<comment type="similarity">
    <text evidence="1 5">Belongs to the type-B carboxylesterase/lipase family.</text>
</comment>
<proteinExistence type="inferred from homology"/>
<keyword evidence="4" id="KW-0325">Glycoprotein</keyword>
<evidence type="ECO:0000256" key="3">
    <source>
        <dbReference type="ARBA" id="ARBA00022801"/>
    </source>
</evidence>
<evidence type="ECO:0000259" key="6">
    <source>
        <dbReference type="Pfam" id="PF00135"/>
    </source>
</evidence>
<gene>
    <name evidence="7" type="ORF">LAZ67_16001067</name>
</gene>
<dbReference type="EMBL" id="CP092878">
    <property type="protein sequence ID" value="UYV78359.1"/>
    <property type="molecule type" value="Genomic_DNA"/>
</dbReference>
<dbReference type="EC" id="3.1.1.-" evidence="5"/>
<dbReference type="InterPro" id="IPR002018">
    <property type="entry name" value="CarbesteraseB"/>
</dbReference>
<keyword evidence="2" id="KW-0719">Serine esterase</keyword>
<keyword evidence="3 5" id="KW-0378">Hydrolase</keyword>
<evidence type="ECO:0000313" key="7">
    <source>
        <dbReference type="EMBL" id="UYV78359.1"/>
    </source>
</evidence>
<protein>
    <recommendedName>
        <fullName evidence="5">Carboxylic ester hydrolase</fullName>
        <ecNumber evidence="5">3.1.1.-</ecNumber>
    </recommendedName>
</protein>
<dbReference type="InterPro" id="IPR029058">
    <property type="entry name" value="AB_hydrolase_fold"/>
</dbReference>
<evidence type="ECO:0000256" key="2">
    <source>
        <dbReference type="ARBA" id="ARBA00022487"/>
    </source>
</evidence>
<dbReference type="SUPFAM" id="SSF53474">
    <property type="entry name" value="alpha/beta-Hydrolases"/>
    <property type="match status" value="2"/>
</dbReference>
<evidence type="ECO:0000313" key="8">
    <source>
        <dbReference type="Proteomes" id="UP001235939"/>
    </source>
</evidence>